<reference evidence="11" key="1">
    <citation type="submission" date="2023-08" db="EMBL/GenBank/DDBJ databases">
        <title>Emergence of clinically-relevant ST2 carbapenem-resistant Acinetobacter baumannii strains in hospital sewages in Zhejiang, East of China.</title>
        <authorList>
            <person name="Kaichao C."/>
            <person name="Zhang R."/>
        </authorList>
    </citation>
    <scope>NUCLEOTIDE SEQUENCE</scope>
    <source>
        <strain evidence="11">M-SY-60</strain>
    </source>
</reference>
<gene>
    <name evidence="11" type="ORF">RFH51_02030</name>
</gene>
<evidence type="ECO:0000256" key="5">
    <source>
        <dbReference type="ARBA" id="ARBA00022630"/>
    </source>
</evidence>
<evidence type="ECO:0000256" key="3">
    <source>
        <dbReference type="ARBA" id="ARBA00006442"/>
    </source>
</evidence>
<dbReference type="SUPFAM" id="SSF51905">
    <property type="entry name" value="FAD/NAD(P)-binding domain"/>
    <property type="match status" value="1"/>
</dbReference>
<dbReference type="Proteomes" id="UP001243195">
    <property type="component" value="Unassembled WGS sequence"/>
</dbReference>
<dbReference type="PRINTS" id="PR00368">
    <property type="entry name" value="FADPNR"/>
</dbReference>
<comment type="similarity">
    <text evidence="3">Belongs to the FAD-dependent oxidoreductase family.</text>
</comment>
<evidence type="ECO:0000256" key="7">
    <source>
        <dbReference type="ARBA" id="ARBA00023002"/>
    </source>
</evidence>
<dbReference type="AlphaFoldDB" id="A0AAW8JDS8"/>
<keyword evidence="4" id="KW-0963">Cytoplasm</keyword>
<evidence type="ECO:0000256" key="1">
    <source>
        <dbReference type="ARBA" id="ARBA00001974"/>
    </source>
</evidence>
<dbReference type="PRINTS" id="PR00411">
    <property type="entry name" value="PNDRDTASEI"/>
</dbReference>
<dbReference type="FunFam" id="3.30.390.120:FF:000002">
    <property type="entry name" value="Rubredoxin-NAD(+) reductase"/>
    <property type="match status" value="1"/>
</dbReference>
<evidence type="ECO:0000256" key="4">
    <source>
        <dbReference type="ARBA" id="ARBA00022490"/>
    </source>
</evidence>
<sequence length="398" mass="42634">MQPIVIIGSGMAGYTLAREFRKLNPEQELVMICADDAANYAKPTLSNALAGNKVPDQIALGDAEKMRTQLNMRIETHTWVKEINAEAHELVIEKDGHKTTQAYSKLILAVGANPIRLAIAGDGSDDIHVVNSLIDYRAFRDTLANCGTEHCEDKHVVILGAGLIGCEFANDLKHTGHKVTVIDLATQPLGRLLPSHVASAFKNGLEEIGIQFVLGTTVEKVGKYEKKGYVITLANGQSLLADVVLSAIGLQPNITLAKSAEINTSRGVLTNARLETNQQDIYAIGDCAEVNGTLLPYVMPIMQQARALAKTLAGQQTSVHYPAMPVAVKTPAAPLTVLPAPIGVDINWETEELEDGMLAKATDAEGTLRGFVLLGPTAGKQRLTLTKLVPDLIPVSAE</sequence>
<dbReference type="InterPro" id="IPR036188">
    <property type="entry name" value="FAD/NAD-bd_sf"/>
</dbReference>
<proteinExistence type="inferred from homology"/>
<accession>A0AAW8JDS8</accession>
<feature type="domain" description="Rubredoxin binding" evidence="10">
    <location>
        <begin position="319"/>
        <end position="387"/>
    </location>
</feature>
<organism evidence="11 12">
    <name type="scientific">Acinetobacter gerneri</name>
    <dbReference type="NCBI Taxonomy" id="202952"/>
    <lineage>
        <taxon>Bacteria</taxon>
        <taxon>Pseudomonadati</taxon>
        <taxon>Pseudomonadota</taxon>
        <taxon>Gammaproteobacteria</taxon>
        <taxon>Moraxellales</taxon>
        <taxon>Moraxellaceae</taxon>
        <taxon>Acinetobacter</taxon>
    </lineage>
</organism>
<comment type="cofactor">
    <cofactor evidence="1">
        <name>FAD</name>
        <dbReference type="ChEBI" id="CHEBI:57692"/>
    </cofactor>
</comment>
<dbReference type="PANTHER" id="PTHR43429">
    <property type="entry name" value="PYRIDINE NUCLEOTIDE-DISULFIDE OXIDOREDUCTASE DOMAIN-CONTAINING"/>
    <property type="match status" value="1"/>
</dbReference>
<dbReference type="Pfam" id="PF18113">
    <property type="entry name" value="Rbx_binding"/>
    <property type="match status" value="1"/>
</dbReference>
<dbReference type="PANTHER" id="PTHR43429:SF3">
    <property type="entry name" value="NITRITE REDUCTASE [NAD(P)H]"/>
    <property type="match status" value="1"/>
</dbReference>
<evidence type="ECO:0000256" key="8">
    <source>
        <dbReference type="ARBA" id="ARBA00023027"/>
    </source>
</evidence>
<evidence type="ECO:0000313" key="12">
    <source>
        <dbReference type="Proteomes" id="UP001243195"/>
    </source>
</evidence>
<evidence type="ECO:0000259" key="9">
    <source>
        <dbReference type="Pfam" id="PF07992"/>
    </source>
</evidence>
<dbReference type="RefSeq" id="WP_308955888.1">
    <property type="nucleotide sequence ID" value="NZ_JAVICY010000009.1"/>
</dbReference>
<dbReference type="Gene3D" id="3.50.50.60">
    <property type="entry name" value="FAD/NAD(P)-binding domain"/>
    <property type="match status" value="2"/>
</dbReference>
<dbReference type="InterPro" id="IPR023753">
    <property type="entry name" value="FAD/NAD-binding_dom"/>
</dbReference>
<dbReference type="InterPro" id="IPR050260">
    <property type="entry name" value="FAD-bd_OxRdtase"/>
</dbReference>
<dbReference type="EMBL" id="JAVIDA010000002">
    <property type="protein sequence ID" value="MDQ9070247.1"/>
    <property type="molecule type" value="Genomic_DNA"/>
</dbReference>
<keyword evidence="8" id="KW-0520">NAD</keyword>
<keyword evidence="5" id="KW-0285">Flavoprotein</keyword>
<feature type="domain" description="FAD/NAD(P)-binding" evidence="9">
    <location>
        <begin position="4"/>
        <end position="296"/>
    </location>
</feature>
<evidence type="ECO:0000259" key="10">
    <source>
        <dbReference type="Pfam" id="PF18113"/>
    </source>
</evidence>
<name>A0AAW8JDS8_9GAMM</name>
<keyword evidence="6" id="KW-0274">FAD</keyword>
<dbReference type="GO" id="GO:0005737">
    <property type="term" value="C:cytoplasm"/>
    <property type="evidence" value="ECO:0007669"/>
    <property type="project" value="UniProtKB-SubCell"/>
</dbReference>
<comment type="subcellular location">
    <subcellularLocation>
        <location evidence="2">Cytoplasm</location>
    </subcellularLocation>
</comment>
<evidence type="ECO:0000256" key="6">
    <source>
        <dbReference type="ARBA" id="ARBA00022827"/>
    </source>
</evidence>
<dbReference type="Gene3D" id="3.30.390.120">
    <property type="match status" value="1"/>
</dbReference>
<comment type="caution">
    <text evidence="11">The sequence shown here is derived from an EMBL/GenBank/DDBJ whole genome shotgun (WGS) entry which is preliminary data.</text>
</comment>
<dbReference type="Pfam" id="PF07992">
    <property type="entry name" value="Pyr_redox_2"/>
    <property type="match status" value="1"/>
</dbReference>
<dbReference type="GO" id="GO:0016491">
    <property type="term" value="F:oxidoreductase activity"/>
    <property type="evidence" value="ECO:0007669"/>
    <property type="project" value="UniProtKB-KW"/>
</dbReference>
<evidence type="ECO:0000256" key="2">
    <source>
        <dbReference type="ARBA" id="ARBA00004496"/>
    </source>
</evidence>
<dbReference type="InterPro" id="IPR041364">
    <property type="entry name" value="Rbx-bd"/>
</dbReference>
<protein>
    <submittedName>
        <fullName evidence="11">FAD-dependent oxidoreductase</fullName>
    </submittedName>
</protein>
<keyword evidence="7" id="KW-0560">Oxidoreductase</keyword>
<evidence type="ECO:0000313" key="11">
    <source>
        <dbReference type="EMBL" id="MDQ9070247.1"/>
    </source>
</evidence>